<sequence>NVWIKNPDGKSSVFAQGYEYSRGAITDGSLIRAKGDYKVYIVKGSYKRHILDSRIFDFYGHLNWANIMEVTPEERDFYKDSAWVRADGDKKVYEVNNDKTKHWLNMTAEEFYVSGRSWDGVFIVNNQERDFYRTGASVVYK</sequence>
<gene>
    <name evidence="1" type="ORF">S12H4_41581</name>
</gene>
<name>X1V648_9ZZZZ</name>
<dbReference type="AlphaFoldDB" id="X1V648"/>
<protein>
    <submittedName>
        <fullName evidence="1">Uncharacterized protein</fullName>
    </submittedName>
</protein>
<comment type="caution">
    <text evidence="1">The sequence shown here is derived from an EMBL/GenBank/DDBJ whole genome shotgun (WGS) entry which is preliminary data.</text>
</comment>
<accession>X1V648</accession>
<proteinExistence type="predicted"/>
<organism evidence="1">
    <name type="scientific">marine sediment metagenome</name>
    <dbReference type="NCBI Taxonomy" id="412755"/>
    <lineage>
        <taxon>unclassified sequences</taxon>
        <taxon>metagenomes</taxon>
        <taxon>ecological metagenomes</taxon>
    </lineage>
</organism>
<feature type="non-terminal residue" evidence="1">
    <location>
        <position position="1"/>
    </location>
</feature>
<reference evidence="1" key="1">
    <citation type="journal article" date="2014" name="Front. Microbiol.">
        <title>High frequency of phylogenetically diverse reductive dehalogenase-homologous genes in deep subseafloor sedimentary metagenomes.</title>
        <authorList>
            <person name="Kawai M."/>
            <person name="Futagami T."/>
            <person name="Toyoda A."/>
            <person name="Takaki Y."/>
            <person name="Nishi S."/>
            <person name="Hori S."/>
            <person name="Arai W."/>
            <person name="Tsubouchi T."/>
            <person name="Morono Y."/>
            <person name="Uchiyama I."/>
            <person name="Ito T."/>
            <person name="Fujiyama A."/>
            <person name="Inagaki F."/>
            <person name="Takami H."/>
        </authorList>
    </citation>
    <scope>NUCLEOTIDE SEQUENCE</scope>
    <source>
        <strain evidence="1">Expedition CK06-06</strain>
    </source>
</reference>
<dbReference type="EMBL" id="BARW01025355">
    <property type="protein sequence ID" value="GAJ07681.1"/>
    <property type="molecule type" value="Genomic_DNA"/>
</dbReference>
<evidence type="ECO:0000313" key="1">
    <source>
        <dbReference type="EMBL" id="GAJ07681.1"/>
    </source>
</evidence>